<organism evidence="2 3">
    <name type="scientific">Desulfotignum phosphitoxidans DSM 13687</name>
    <dbReference type="NCBI Taxonomy" id="1286635"/>
    <lineage>
        <taxon>Bacteria</taxon>
        <taxon>Pseudomonadati</taxon>
        <taxon>Thermodesulfobacteriota</taxon>
        <taxon>Desulfobacteria</taxon>
        <taxon>Desulfobacterales</taxon>
        <taxon>Desulfobacteraceae</taxon>
        <taxon>Desulfotignum</taxon>
    </lineage>
</organism>
<dbReference type="EMBL" id="APJX01000003">
    <property type="protein sequence ID" value="EMS80047.1"/>
    <property type="molecule type" value="Genomic_DNA"/>
</dbReference>
<evidence type="ECO:0000313" key="3">
    <source>
        <dbReference type="Proteomes" id="UP000014216"/>
    </source>
</evidence>
<dbReference type="InterPro" id="IPR001279">
    <property type="entry name" value="Metallo-B-lactamas"/>
</dbReference>
<dbReference type="InterPro" id="IPR041712">
    <property type="entry name" value="DHPS-like_MBL-fold"/>
</dbReference>
<dbReference type="CDD" id="cd07713">
    <property type="entry name" value="DHPS-like_MBL-fold"/>
    <property type="match status" value="1"/>
</dbReference>
<dbReference type="PANTHER" id="PTHR13754">
    <property type="entry name" value="METALLO-BETA-LACTAMASE SUPERFAMILY PROTEIN"/>
    <property type="match status" value="1"/>
</dbReference>
<sequence length="280" mass="30681">MTHTRITIICENRAHMARDIMGEHGFAALIKTPDTCLLMDTGQGLGLAHNAKAMKIDLAALDGVVISHGHFDHTGGLMQIPARERPLPIHAHPDLFAAKYVMPKGEPPTYIGIPFSQTALEETINARFEFHSDFTEIAPGVFFSGQVPRTWSFEPSDDRLVTETSDGFVPDPFKDDASLLIETPTGPVILTGCAHSGIVNIMEHFAQKTGHQTFSAVIGGTHLGFVNDPAQLEQAMDAFDKFKVRTIAVSHCTGNEAAARLFHRFKDRFAFAGAGWHMDF</sequence>
<dbReference type="Proteomes" id="UP000014216">
    <property type="component" value="Unassembled WGS sequence"/>
</dbReference>
<dbReference type="AlphaFoldDB" id="S0G5Z6"/>
<dbReference type="InterPro" id="IPR036866">
    <property type="entry name" value="RibonucZ/Hydroxyglut_hydro"/>
</dbReference>
<gene>
    <name evidence="2" type="ORF">Dpo_3c01900</name>
</gene>
<dbReference type="RefSeq" id="WP_006965378.1">
    <property type="nucleotide sequence ID" value="NZ_APJX01000003.1"/>
</dbReference>
<comment type="caution">
    <text evidence="2">The sequence shown here is derived from an EMBL/GenBank/DDBJ whole genome shotgun (WGS) entry which is preliminary data.</text>
</comment>
<dbReference type="SMART" id="SM00849">
    <property type="entry name" value="Lactamase_B"/>
    <property type="match status" value="1"/>
</dbReference>
<reference evidence="2 3" key="1">
    <citation type="journal article" date="2013" name="Genome Announc.">
        <title>Draft Genome Sequence of Desulfotignum phosphitoxidans DSM 13687 Strain FiPS-3.</title>
        <authorList>
            <person name="Poehlein A."/>
            <person name="Daniel R."/>
            <person name="Simeonova D.D."/>
        </authorList>
    </citation>
    <scope>NUCLEOTIDE SEQUENCE [LARGE SCALE GENOMIC DNA]</scope>
    <source>
        <strain evidence="2 3">DSM 13687</strain>
    </source>
</reference>
<evidence type="ECO:0000259" key="1">
    <source>
        <dbReference type="SMART" id="SM00849"/>
    </source>
</evidence>
<keyword evidence="3" id="KW-1185">Reference proteome</keyword>
<feature type="domain" description="Metallo-beta-lactamase" evidence="1">
    <location>
        <begin position="24"/>
        <end position="251"/>
    </location>
</feature>
<proteinExistence type="predicted"/>
<dbReference type="GO" id="GO:0016740">
    <property type="term" value="F:transferase activity"/>
    <property type="evidence" value="ECO:0007669"/>
    <property type="project" value="TreeGrafter"/>
</dbReference>
<accession>S0G5Z6</accession>
<protein>
    <submittedName>
        <fullName evidence="2">7, 8-dihydropterin-6-methyl-4-(Beta-D-ribofuranosyl)-aminobenzene-5'-phosphate synthase</fullName>
    </submittedName>
</protein>
<dbReference type="PANTHER" id="PTHR13754:SF13">
    <property type="entry name" value="METALLO-BETA-LACTAMASE SUPERFAMILY PROTEIN (AFU_ORTHOLOGUE AFUA_3G07630)"/>
    <property type="match status" value="1"/>
</dbReference>
<dbReference type="Gene3D" id="3.60.15.10">
    <property type="entry name" value="Ribonuclease Z/Hydroxyacylglutathione hydrolase-like"/>
    <property type="match status" value="1"/>
</dbReference>
<name>S0G5Z6_9BACT</name>
<dbReference type="Pfam" id="PF00753">
    <property type="entry name" value="Lactamase_B"/>
    <property type="match status" value="1"/>
</dbReference>
<evidence type="ECO:0000313" key="2">
    <source>
        <dbReference type="EMBL" id="EMS80047.1"/>
    </source>
</evidence>
<dbReference type="InterPro" id="IPR052926">
    <property type="entry name" value="Metallo-beta-lactamase_dom"/>
</dbReference>
<dbReference type="OrthoDB" id="9803916at2"/>
<dbReference type="SUPFAM" id="SSF56281">
    <property type="entry name" value="Metallo-hydrolase/oxidoreductase"/>
    <property type="match status" value="1"/>
</dbReference>